<organism evidence="1 2">
    <name type="scientific">Mannheimia haemolytica</name>
    <name type="common">Pasteurella haemolytica</name>
    <dbReference type="NCBI Taxonomy" id="75985"/>
    <lineage>
        <taxon>Bacteria</taxon>
        <taxon>Pseudomonadati</taxon>
        <taxon>Pseudomonadota</taxon>
        <taxon>Gammaproteobacteria</taxon>
        <taxon>Pasteurellales</taxon>
        <taxon>Pasteurellaceae</taxon>
        <taxon>Mannheimia</taxon>
    </lineage>
</organism>
<accession>A0A378N197</accession>
<protein>
    <submittedName>
        <fullName evidence="1">Uncharacterized protein</fullName>
    </submittedName>
</protein>
<dbReference type="AlphaFoldDB" id="A0A378N197"/>
<dbReference type="Proteomes" id="UP000254802">
    <property type="component" value="Unassembled WGS sequence"/>
</dbReference>
<gene>
    <name evidence="1" type="ORF">NCTC10638_02640</name>
</gene>
<name>A0A378N197_MANHA</name>
<evidence type="ECO:0000313" key="2">
    <source>
        <dbReference type="Proteomes" id="UP000254802"/>
    </source>
</evidence>
<sequence length="42" mass="3986">MGAVAGAILAISGAIGGALLPSLFDSTDATELLAAAQKISAK</sequence>
<evidence type="ECO:0000313" key="1">
    <source>
        <dbReference type="EMBL" id="STY61425.1"/>
    </source>
</evidence>
<proteinExistence type="predicted"/>
<reference evidence="1 2" key="1">
    <citation type="submission" date="2018-06" db="EMBL/GenBank/DDBJ databases">
        <authorList>
            <consortium name="Pathogen Informatics"/>
            <person name="Doyle S."/>
        </authorList>
    </citation>
    <scope>NUCLEOTIDE SEQUENCE [LARGE SCALE GENOMIC DNA]</scope>
    <source>
        <strain evidence="1 2">NCTC10638</strain>
    </source>
</reference>
<dbReference type="EMBL" id="UGPN01000002">
    <property type="protein sequence ID" value="STY61425.1"/>
    <property type="molecule type" value="Genomic_DNA"/>
</dbReference>